<evidence type="ECO:0000256" key="2">
    <source>
        <dbReference type="SAM" id="Phobius"/>
    </source>
</evidence>
<name>A0AAV0D3B3_9ASTE</name>
<sequence length="118" mass="13480">MEDIVNQYKSMAIEADERRARPPPEPPPWSASESRVWKKMKNYVLILFYSVCVFHLNCMLFWTCSYFLAEILEFKSSDDKSGLPVVGSVKPITGLANIIASTKVIDNRLFIILFPAFS</sequence>
<organism evidence="3 4">
    <name type="scientific">Cuscuta epithymum</name>
    <dbReference type="NCBI Taxonomy" id="186058"/>
    <lineage>
        <taxon>Eukaryota</taxon>
        <taxon>Viridiplantae</taxon>
        <taxon>Streptophyta</taxon>
        <taxon>Embryophyta</taxon>
        <taxon>Tracheophyta</taxon>
        <taxon>Spermatophyta</taxon>
        <taxon>Magnoliopsida</taxon>
        <taxon>eudicotyledons</taxon>
        <taxon>Gunneridae</taxon>
        <taxon>Pentapetalae</taxon>
        <taxon>asterids</taxon>
        <taxon>lamiids</taxon>
        <taxon>Solanales</taxon>
        <taxon>Convolvulaceae</taxon>
        <taxon>Cuscuteae</taxon>
        <taxon>Cuscuta</taxon>
        <taxon>Cuscuta subgen. Cuscuta</taxon>
    </lineage>
</organism>
<evidence type="ECO:0000313" key="4">
    <source>
        <dbReference type="Proteomes" id="UP001152523"/>
    </source>
</evidence>
<keyword evidence="2" id="KW-0472">Membrane</keyword>
<reference evidence="3" key="1">
    <citation type="submission" date="2022-07" db="EMBL/GenBank/DDBJ databases">
        <authorList>
            <person name="Macas J."/>
            <person name="Novak P."/>
            <person name="Neumann P."/>
        </authorList>
    </citation>
    <scope>NUCLEOTIDE SEQUENCE</scope>
</reference>
<proteinExistence type="predicted"/>
<comment type="caution">
    <text evidence="3">The sequence shown here is derived from an EMBL/GenBank/DDBJ whole genome shotgun (WGS) entry which is preliminary data.</text>
</comment>
<dbReference type="Proteomes" id="UP001152523">
    <property type="component" value="Unassembled WGS sequence"/>
</dbReference>
<feature type="non-terminal residue" evidence="3">
    <location>
        <position position="118"/>
    </location>
</feature>
<feature type="region of interest" description="Disordered" evidence="1">
    <location>
        <begin position="1"/>
        <end position="32"/>
    </location>
</feature>
<accession>A0AAV0D3B3</accession>
<evidence type="ECO:0000313" key="3">
    <source>
        <dbReference type="EMBL" id="CAH9088847.1"/>
    </source>
</evidence>
<keyword evidence="4" id="KW-1185">Reference proteome</keyword>
<feature type="transmembrane region" description="Helical" evidence="2">
    <location>
        <begin position="43"/>
        <end position="69"/>
    </location>
</feature>
<dbReference type="AlphaFoldDB" id="A0AAV0D3B3"/>
<keyword evidence="2" id="KW-0812">Transmembrane</keyword>
<protein>
    <submittedName>
        <fullName evidence="3">Uncharacterized protein</fullName>
    </submittedName>
</protein>
<dbReference type="EMBL" id="CAMAPF010000060">
    <property type="protein sequence ID" value="CAH9088847.1"/>
    <property type="molecule type" value="Genomic_DNA"/>
</dbReference>
<keyword evidence="2" id="KW-1133">Transmembrane helix</keyword>
<gene>
    <name evidence="3" type="ORF">CEPIT_LOCUS10615</name>
</gene>
<evidence type="ECO:0000256" key="1">
    <source>
        <dbReference type="SAM" id="MobiDB-lite"/>
    </source>
</evidence>